<sequence>MGRGIERKDFAIDWILEHYCERYLIRPDEKSLRGLRPLVEQHLRSIGGYHKAGINVLRFCLITRNLLSADRSTRFQGYINDIDAILKGMALQLEYWLDAAPHLAVSDPDKIMATVRAESRSIMVLVARECFFVTVDRDAFSTDDLEQLKAQYKEHRQWYDEDDTKHFGMYLDLLSESSNESAHQLVRTANVISHSLQEAAQNDRPVWRRLSEFTDYLTGHIRAIRCSFTVYRQHAAEGMKPGMSALAIASRLSVLKEERRRERKLEKLEKMKEKKSNGNGNGKKKL</sequence>
<feature type="compositionally biased region" description="Basic and acidic residues" evidence="1">
    <location>
        <begin position="258"/>
        <end position="276"/>
    </location>
</feature>
<dbReference type="RefSeq" id="XP_500644.3">
    <property type="nucleotide sequence ID" value="XM_500644.3"/>
</dbReference>
<gene>
    <name evidence="2" type="ORF">YALI1_B11495g</name>
</gene>
<dbReference type="VEuPathDB" id="FungiDB:YALI1_B11495g"/>
<dbReference type="AlphaFoldDB" id="A0A1H6PNL3"/>
<proteinExistence type="predicted"/>
<reference evidence="2 3" key="1">
    <citation type="journal article" date="2016" name="PLoS ONE">
        <title>Sequence Assembly of Yarrowia lipolytica Strain W29/CLIB89 Shows Transposable Element Diversity.</title>
        <authorList>
            <person name="Magnan C."/>
            <person name="Yu J."/>
            <person name="Chang I."/>
            <person name="Jahn E."/>
            <person name="Kanomata Y."/>
            <person name="Wu J."/>
            <person name="Zeller M."/>
            <person name="Oakes M."/>
            <person name="Baldi P."/>
            <person name="Sandmeyer S."/>
        </authorList>
    </citation>
    <scope>NUCLEOTIDE SEQUENCE [LARGE SCALE GENOMIC DNA]</scope>
    <source>
        <strain evidence="3">CLIB89(W29)</strain>
    </source>
</reference>
<evidence type="ECO:0000313" key="2">
    <source>
        <dbReference type="EMBL" id="AOW01416.1"/>
    </source>
</evidence>
<name>A0A1H6PNL3_YARLL</name>
<accession>A0A1H6PNL3</accession>
<organism evidence="2 3">
    <name type="scientific">Yarrowia lipolytica</name>
    <name type="common">Candida lipolytica</name>
    <dbReference type="NCBI Taxonomy" id="4952"/>
    <lineage>
        <taxon>Eukaryota</taxon>
        <taxon>Fungi</taxon>
        <taxon>Dikarya</taxon>
        <taxon>Ascomycota</taxon>
        <taxon>Saccharomycotina</taxon>
        <taxon>Dipodascomycetes</taxon>
        <taxon>Dipodascales</taxon>
        <taxon>Dipodascales incertae sedis</taxon>
        <taxon>Yarrowia</taxon>
    </lineage>
</organism>
<dbReference type="KEGG" id="yli:2907376"/>
<dbReference type="Proteomes" id="UP000182444">
    <property type="component" value="Chromosome 1B"/>
</dbReference>
<dbReference type="GeneID" id="2907376"/>
<evidence type="ECO:0000256" key="1">
    <source>
        <dbReference type="SAM" id="MobiDB-lite"/>
    </source>
</evidence>
<protein>
    <submittedName>
        <fullName evidence="2">Uncharacterized protein</fullName>
    </submittedName>
</protein>
<feature type="region of interest" description="Disordered" evidence="1">
    <location>
        <begin position="258"/>
        <end position="286"/>
    </location>
</feature>
<dbReference type="VEuPathDB" id="FungiDB:YALI0_B08492g"/>
<evidence type="ECO:0000313" key="3">
    <source>
        <dbReference type="Proteomes" id="UP000182444"/>
    </source>
</evidence>
<dbReference type="EMBL" id="CP017554">
    <property type="protein sequence ID" value="AOW01416.1"/>
    <property type="molecule type" value="Genomic_DNA"/>
</dbReference>